<evidence type="ECO:0000256" key="6">
    <source>
        <dbReference type="ARBA" id="ARBA00022989"/>
    </source>
</evidence>
<dbReference type="Gene3D" id="3.60.110.10">
    <property type="entry name" value="Carbon-nitrogen hydrolase"/>
    <property type="match status" value="1"/>
</dbReference>
<comment type="function">
    <text evidence="9">Catalyzes the phospholipid dependent N-acylation of the N-terminal cysteine of apolipoprotein, the last step in lipoprotein maturation.</text>
</comment>
<feature type="transmembrane region" description="Helical" evidence="9">
    <location>
        <begin position="58"/>
        <end position="79"/>
    </location>
</feature>
<accession>A0A9X4LFP9</accession>
<comment type="pathway">
    <text evidence="9">Protein modification; lipoprotein biosynthesis (N-acyl transfer).</text>
</comment>
<gene>
    <name evidence="9 11" type="primary">lnt</name>
    <name evidence="11" type="ORF">EXJ73_04215</name>
</gene>
<feature type="transmembrane region" description="Helical" evidence="9">
    <location>
        <begin position="499"/>
        <end position="524"/>
    </location>
</feature>
<name>A0A9X4LFP9_9BURK</name>
<feature type="transmembrane region" description="Helical" evidence="9">
    <location>
        <begin position="456"/>
        <end position="479"/>
    </location>
</feature>
<keyword evidence="5 9" id="KW-0812">Transmembrane</keyword>
<dbReference type="GO" id="GO:0042158">
    <property type="term" value="P:lipoprotein biosynthetic process"/>
    <property type="evidence" value="ECO:0007669"/>
    <property type="project" value="UniProtKB-UniRule"/>
</dbReference>
<dbReference type="HAMAP" id="MF_01148">
    <property type="entry name" value="Lnt"/>
    <property type="match status" value="1"/>
</dbReference>
<evidence type="ECO:0000256" key="4">
    <source>
        <dbReference type="ARBA" id="ARBA00022679"/>
    </source>
</evidence>
<dbReference type="AlphaFoldDB" id="A0A9X4LFP9"/>
<comment type="similarity">
    <text evidence="2 9">Belongs to the CN hydrolase family. Apolipoprotein N-acyltransferase subfamily.</text>
</comment>
<dbReference type="Pfam" id="PF00795">
    <property type="entry name" value="CN_hydrolase"/>
    <property type="match status" value="1"/>
</dbReference>
<evidence type="ECO:0000256" key="8">
    <source>
        <dbReference type="ARBA" id="ARBA00023315"/>
    </source>
</evidence>
<dbReference type="SUPFAM" id="SSF56317">
    <property type="entry name" value="Carbon-nitrogen hydrolase"/>
    <property type="match status" value="1"/>
</dbReference>
<dbReference type="InterPro" id="IPR028087">
    <property type="entry name" value="Tad_N"/>
</dbReference>
<feature type="transmembrane region" description="Helical" evidence="9">
    <location>
        <begin position="163"/>
        <end position="184"/>
    </location>
</feature>
<feature type="domain" description="CN hydrolase" evidence="10">
    <location>
        <begin position="218"/>
        <end position="460"/>
    </location>
</feature>
<dbReference type="InterPro" id="IPR003010">
    <property type="entry name" value="C-N_Hydrolase"/>
</dbReference>
<dbReference type="InterPro" id="IPR036526">
    <property type="entry name" value="C-N_Hydrolase_sf"/>
</dbReference>
<comment type="caution">
    <text evidence="9">Lacks conserved residue(s) required for the propagation of feature annotation.</text>
</comment>
<comment type="catalytic activity">
    <reaction evidence="9">
        <text>N-terminal S-1,2-diacyl-sn-glyceryl-L-cysteinyl-[lipoprotein] + a glycerophospholipid = N-acyl-S-1,2-diacyl-sn-glyceryl-L-cysteinyl-[lipoprotein] + a 2-acyl-sn-glycero-3-phospholipid + H(+)</text>
        <dbReference type="Rhea" id="RHEA:48228"/>
        <dbReference type="Rhea" id="RHEA-COMP:14681"/>
        <dbReference type="Rhea" id="RHEA-COMP:14684"/>
        <dbReference type="ChEBI" id="CHEBI:15378"/>
        <dbReference type="ChEBI" id="CHEBI:136912"/>
        <dbReference type="ChEBI" id="CHEBI:140656"/>
        <dbReference type="ChEBI" id="CHEBI:140657"/>
        <dbReference type="ChEBI" id="CHEBI:140660"/>
        <dbReference type="EC" id="2.3.1.269"/>
    </reaction>
</comment>
<keyword evidence="8 9" id="KW-0012">Acyltransferase</keyword>
<sequence length="967" mass="102945">MTTRASAVAACSALLGLMLGISFGQDWGWATAQAALVAQLALLRHVNAQGFRPARLALAGACFATMMAAAGYAGFVLSLSASYGRALLLTGLLLIPLHALLGAGAALLSARVSGNSLLRWALTWPALYALQEWLFGQSDLALPWLRLGPLQAASGPLAGLLPLGGSLLAGLAMGWCAVALLALLQRGPARRRAAVTLLALLSLSALGRLDWTHASGELQAAFVQAPPGSEASTGQALNTLMQAAAESPARLLITPQLMLAKTEQALPPGLLDQARRRLAMHDADLLLGLYAQAPDGFYNSVLGLGASGDQHYLKRQLFPIGEFLPVRGALRDWLQASLPMRAQDMARASGPEDPLWLGGHRVSLNICFELAFASLWRQEAAASELIVNLSSDSSHPSDSLARQARQLAQARAMEFQKPVLRSTDVGPGLAVDHRGHVLDVPAGTARLQPRQGLTPFAMLGDSLAVGAALLCLLAALLAGPAREDMRGSTALRVLGRGRVAQTGQILMATVALLLVSAAMLYFMVNSGQAVTEKMRVTNASDAAAYSAGIVEARVLNYDAYLNRAMVANEIAIAQMVSIGSWLRYFANAADNIAGTAGDVALMLEPSLEASKIVGIFGVTEVALRYYTQRSANEYADYVLQEPYGIIGPFITLHDAVAAAMSIAQEAAHSNLKWGIRQGQIANQVARAMDPTLTAQVVRVPGHFDDFGDFTKSYARDGETGDERGRFADVTMRSRDLFTRERNWTIGSIDIPLVRQNGALKKRGGTDLVGYDEWRGVDTLELHGQTFGCGKWHLSWCDDIQEPLGWGAVNVNTGDGDAGRGYHGNAYGENGRTASRAESEMEEPANYRFSGIPDARELKSLDPKADLSTGITILVSKQHSDLLTSGGAASAKPAGELALFNDKPAGARMMALARAQVYFDRIAKRADGKTEIGSLYNPYWRVRLVAPTAGDRAWAAAQQGGMALPDIP</sequence>
<dbReference type="PANTHER" id="PTHR38686">
    <property type="entry name" value="APOLIPOPROTEIN N-ACYLTRANSFERASE"/>
    <property type="match status" value="1"/>
</dbReference>
<evidence type="ECO:0000256" key="5">
    <source>
        <dbReference type="ARBA" id="ARBA00022692"/>
    </source>
</evidence>
<evidence type="ECO:0000256" key="1">
    <source>
        <dbReference type="ARBA" id="ARBA00004651"/>
    </source>
</evidence>
<dbReference type="GO" id="GO:0005886">
    <property type="term" value="C:plasma membrane"/>
    <property type="evidence" value="ECO:0007669"/>
    <property type="project" value="UniProtKB-SubCell"/>
</dbReference>
<keyword evidence="12" id="KW-1185">Reference proteome</keyword>
<dbReference type="InterPro" id="IPR004563">
    <property type="entry name" value="Apolipo_AcylTrfase"/>
</dbReference>
<organism evidence="11 12">
    <name type="scientific">Pelomonas aquatica</name>
    <dbReference type="NCBI Taxonomy" id="431058"/>
    <lineage>
        <taxon>Bacteria</taxon>
        <taxon>Pseudomonadati</taxon>
        <taxon>Pseudomonadota</taxon>
        <taxon>Betaproteobacteria</taxon>
        <taxon>Burkholderiales</taxon>
        <taxon>Sphaerotilaceae</taxon>
        <taxon>Roseateles</taxon>
    </lineage>
</organism>
<reference evidence="11" key="1">
    <citation type="submission" date="2019-02" db="EMBL/GenBank/DDBJ databases">
        <title>Draft genome of the type strain Pelomonas aquatica CCUG 52575T.</title>
        <authorList>
            <person name="Gomila M."/>
            <person name="Lalucat J."/>
        </authorList>
    </citation>
    <scope>NUCLEOTIDE SEQUENCE</scope>
    <source>
        <strain evidence="11">CCUG 52575</strain>
    </source>
</reference>
<dbReference type="PANTHER" id="PTHR38686:SF1">
    <property type="entry name" value="APOLIPOPROTEIN N-ACYLTRANSFERASE"/>
    <property type="match status" value="1"/>
</dbReference>
<dbReference type="PROSITE" id="PS50263">
    <property type="entry name" value="CN_HYDROLASE"/>
    <property type="match status" value="1"/>
</dbReference>
<evidence type="ECO:0000313" key="12">
    <source>
        <dbReference type="Proteomes" id="UP001152766"/>
    </source>
</evidence>
<dbReference type="Pfam" id="PF13400">
    <property type="entry name" value="Tad"/>
    <property type="match status" value="1"/>
</dbReference>
<evidence type="ECO:0000256" key="2">
    <source>
        <dbReference type="ARBA" id="ARBA00010065"/>
    </source>
</evidence>
<keyword evidence="7 9" id="KW-0472">Membrane</keyword>
<keyword evidence="4 9" id="KW-0808">Transferase</keyword>
<dbReference type="RefSeq" id="WP_268151406.1">
    <property type="nucleotide sequence ID" value="NZ_JAPPUW010000011.1"/>
</dbReference>
<evidence type="ECO:0000256" key="9">
    <source>
        <dbReference type="HAMAP-Rule" id="MF_01148"/>
    </source>
</evidence>
<feature type="transmembrane region" description="Helical" evidence="9">
    <location>
        <begin position="86"/>
        <end position="110"/>
    </location>
</feature>
<evidence type="ECO:0000256" key="3">
    <source>
        <dbReference type="ARBA" id="ARBA00022475"/>
    </source>
</evidence>
<dbReference type="GO" id="GO:0016410">
    <property type="term" value="F:N-acyltransferase activity"/>
    <property type="evidence" value="ECO:0007669"/>
    <property type="project" value="UniProtKB-UniRule"/>
</dbReference>
<dbReference type="NCBIfam" id="TIGR00546">
    <property type="entry name" value="lnt"/>
    <property type="match status" value="1"/>
</dbReference>
<dbReference type="EMBL" id="SGUG01000005">
    <property type="protein sequence ID" value="MDG0861677.1"/>
    <property type="molecule type" value="Genomic_DNA"/>
</dbReference>
<dbReference type="Proteomes" id="UP001152766">
    <property type="component" value="Unassembled WGS sequence"/>
</dbReference>
<evidence type="ECO:0000259" key="10">
    <source>
        <dbReference type="PROSITE" id="PS50263"/>
    </source>
</evidence>
<evidence type="ECO:0000313" key="11">
    <source>
        <dbReference type="EMBL" id="MDG0861677.1"/>
    </source>
</evidence>
<keyword evidence="3 9" id="KW-1003">Cell membrane</keyword>
<dbReference type="EC" id="2.3.1.269" evidence="9"/>
<comment type="caution">
    <text evidence="11">The sequence shown here is derived from an EMBL/GenBank/DDBJ whole genome shotgun (WGS) entry which is preliminary data.</text>
</comment>
<protein>
    <recommendedName>
        <fullName evidence="9">Apolipoprotein N-acyltransferase</fullName>
        <shortName evidence="9">ALP N-acyltransferase</shortName>
        <ecNumber evidence="9">2.3.1.269</ecNumber>
    </recommendedName>
</protein>
<keyword evidence="6 9" id="KW-1133">Transmembrane helix</keyword>
<comment type="subcellular location">
    <subcellularLocation>
        <location evidence="1 9">Cell membrane</location>
        <topology evidence="1 9">Multi-pass membrane protein</topology>
    </subcellularLocation>
</comment>
<evidence type="ECO:0000256" key="7">
    <source>
        <dbReference type="ARBA" id="ARBA00023136"/>
    </source>
</evidence>
<proteinExistence type="inferred from homology"/>